<accession>A0A8D8BXM2</accession>
<dbReference type="EMBL" id="HBUE01308262">
    <property type="protein sequence ID" value="CAG6582155.1"/>
    <property type="molecule type" value="Transcribed_RNA"/>
</dbReference>
<name>A0A8D8BXM2_CULPI</name>
<evidence type="ECO:0000313" key="1">
    <source>
        <dbReference type="EMBL" id="CAG6481585.1"/>
    </source>
</evidence>
<dbReference type="EMBL" id="HBUE01091107">
    <property type="protein sequence ID" value="CAG6481585.1"/>
    <property type="molecule type" value="Transcribed_RNA"/>
</dbReference>
<proteinExistence type="predicted"/>
<organism evidence="1">
    <name type="scientific">Culex pipiens</name>
    <name type="common">House mosquito</name>
    <dbReference type="NCBI Taxonomy" id="7175"/>
    <lineage>
        <taxon>Eukaryota</taxon>
        <taxon>Metazoa</taxon>
        <taxon>Ecdysozoa</taxon>
        <taxon>Arthropoda</taxon>
        <taxon>Hexapoda</taxon>
        <taxon>Insecta</taxon>
        <taxon>Pterygota</taxon>
        <taxon>Neoptera</taxon>
        <taxon>Endopterygota</taxon>
        <taxon>Diptera</taxon>
        <taxon>Nematocera</taxon>
        <taxon>Culicoidea</taxon>
        <taxon>Culicidae</taxon>
        <taxon>Culicinae</taxon>
        <taxon>Culicini</taxon>
        <taxon>Culex</taxon>
        <taxon>Culex</taxon>
    </lineage>
</organism>
<dbReference type="EMBL" id="HBUE01091109">
    <property type="protein sequence ID" value="CAG6481590.1"/>
    <property type="molecule type" value="Transcribed_RNA"/>
</dbReference>
<reference evidence="1" key="1">
    <citation type="submission" date="2021-05" db="EMBL/GenBank/DDBJ databases">
        <authorList>
            <person name="Alioto T."/>
            <person name="Alioto T."/>
            <person name="Gomez Garrido J."/>
        </authorList>
    </citation>
    <scope>NUCLEOTIDE SEQUENCE</scope>
</reference>
<sequence>MPSIRLFTIRSPLTSTSLTCKSTSLSNRGSPLVRSSVSLAYPFKNLTDNRSSTISRSTFIISSSSVPFTGGCLSSLILRAFKSLTSAPVAITCGTFKSPRTSSVSFNPKLSSMIALSFSTFCFNPSSWL</sequence>
<protein>
    <submittedName>
        <fullName evidence="1">(northern house mosquito) hypothetical protein</fullName>
    </submittedName>
</protein>
<dbReference type="EMBL" id="HBUE01202076">
    <property type="protein sequence ID" value="CAG6530329.1"/>
    <property type="molecule type" value="Transcribed_RNA"/>
</dbReference>
<dbReference type="AlphaFoldDB" id="A0A8D8BXM2"/>